<keyword evidence="4" id="KW-1185">Reference proteome</keyword>
<evidence type="ECO:0008006" key="5">
    <source>
        <dbReference type="Google" id="ProtNLM"/>
    </source>
</evidence>
<dbReference type="EMBL" id="VEPZ02000855">
    <property type="protein sequence ID" value="KAE8716205.1"/>
    <property type="molecule type" value="Genomic_DNA"/>
</dbReference>
<feature type="compositionally biased region" description="Polar residues" evidence="2">
    <location>
        <begin position="29"/>
        <end position="40"/>
    </location>
</feature>
<accession>A0A6A3BIW7</accession>
<dbReference type="PANTHER" id="PTHR45717:SF10">
    <property type="entry name" value="OS10G0501000 PROTEIN"/>
    <property type="match status" value="1"/>
</dbReference>
<name>A0A6A3BIW7_HIBSY</name>
<evidence type="ECO:0000256" key="1">
    <source>
        <dbReference type="ARBA" id="ARBA00007626"/>
    </source>
</evidence>
<comment type="similarity">
    <text evidence="1">Belongs to the PPR family. P subfamily.</text>
</comment>
<protein>
    <recommendedName>
        <fullName evidence="5">Pentatricopeptide repeat-containing protein</fullName>
    </recommendedName>
</protein>
<feature type="compositionally biased region" description="Basic and acidic residues" evidence="2">
    <location>
        <begin position="41"/>
        <end position="52"/>
    </location>
</feature>
<dbReference type="Gene3D" id="1.25.40.10">
    <property type="entry name" value="Tetratricopeptide repeat domain"/>
    <property type="match status" value="1"/>
</dbReference>
<comment type="caution">
    <text evidence="3">The sequence shown here is derived from an EMBL/GenBank/DDBJ whole genome shotgun (WGS) entry which is preliminary data.</text>
</comment>
<gene>
    <name evidence="3" type="ORF">F3Y22_tig00110156pilonHSYRG00561</name>
</gene>
<dbReference type="GO" id="GO:0005739">
    <property type="term" value="C:mitochondrion"/>
    <property type="evidence" value="ECO:0007669"/>
    <property type="project" value="TreeGrafter"/>
</dbReference>
<feature type="region of interest" description="Disordered" evidence="2">
    <location>
        <begin position="29"/>
        <end position="55"/>
    </location>
</feature>
<dbReference type="Proteomes" id="UP000436088">
    <property type="component" value="Unassembled WGS sequence"/>
</dbReference>
<sequence>MDLLIGSNRWTYSSIFRILRVMTYSTETLRRPNTSTSKPTDTLHTRVSRSGDPKSSVVPVLNKWLEEGKPKKQSTLQVSEYMSEEMKYNTSVGDMAVRLDFSKVHGMDQAEKYFNSLPEAMRTFQVHGALLNCYGNHKCLEKAGDTFRIMRESKLPNFAVSYNLDDLDGAEKVLAEWEIGCSFCDARIPSGWKPNTGTLAACLKYLGRENNFEVAKELLELLDAKGHLSIDVYDRLARSIVDRNVDVGCLDRIGNSETSDDESTI</sequence>
<organism evidence="3 4">
    <name type="scientific">Hibiscus syriacus</name>
    <name type="common">Rose of Sharon</name>
    <dbReference type="NCBI Taxonomy" id="106335"/>
    <lineage>
        <taxon>Eukaryota</taxon>
        <taxon>Viridiplantae</taxon>
        <taxon>Streptophyta</taxon>
        <taxon>Embryophyta</taxon>
        <taxon>Tracheophyta</taxon>
        <taxon>Spermatophyta</taxon>
        <taxon>Magnoliopsida</taxon>
        <taxon>eudicotyledons</taxon>
        <taxon>Gunneridae</taxon>
        <taxon>Pentapetalae</taxon>
        <taxon>rosids</taxon>
        <taxon>malvids</taxon>
        <taxon>Malvales</taxon>
        <taxon>Malvaceae</taxon>
        <taxon>Malvoideae</taxon>
        <taxon>Hibiscus</taxon>
    </lineage>
</organism>
<evidence type="ECO:0000313" key="3">
    <source>
        <dbReference type="EMBL" id="KAE8716205.1"/>
    </source>
</evidence>
<proteinExistence type="inferred from homology"/>
<dbReference type="PANTHER" id="PTHR45717">
    <property type="entry name" value="OS12G0527900 PROTEIN"/>
    <property type="match status" value="1"/>
</dbReference>
<dbReference type="AlphaFoldDB" id="A0A6A3BIW7"/>
<evidence type="ECO:0000313" key="4">
    <source>
        <dbReference type="Proteomes" id="UP000436088"/>
    </source>
</evidence>
<evidence type="ECO:0000256" key="2">
    <source>
        <dbReference type="SAM" id="MobiDB-lite"/>
    </source>
</evidence>
<reference evidence="3" key="1">
    <citation type="submission" date="2019-09" db="EMBL/GenBank/DDBJ databases">
        <title>Draft genome information of white flower Hibiscus syriacus.</title>
        <authorList>
            <person name="Kim Y.-M."/>
        </authorList>
    </citation>
    <scope>NUCLEOTIDE SEQUENCE [LARGE SCALE GENOMIC DNA]</scope>
    <source>
        <strain evidence="3">YM2019G1</strain>
    </source>
</reference>
<dbReference type="InterPro" id="IPR011990">
    <property type="entry name" value="TPR-like_helical_dom_sf"/>
</dbReference>